<dbReference type="InterPro" id="IPR032436">
    <property type="entry name" value="URB1_C"/>
</dbReference>
<organism evidence="5 6">
    <name type="scientific">Lentinula lateritia</name>
    <dbReference type="NCBI Taxonomy" id="40482"/>
    <lineage>
        <taxon>Eukaryota</taxon>
        <taxon>Fungi</taxon>
        <taxon>Dikarya</taxon>
        <taxon>Basidiomycota</taxon>
        <taxon>Agaricomycotina</taxon>
        <taxon>Agaricomycetes</taxon>
        <taxon>Agaricomycetidae</taxon>
        <taxon>Agaricales</taxon>
        <taxon>Marasmiineae</taxon>
        <taxon>Omphalotaceae</taxon>
        <taxon>Lentinula</taxon>
    </lineage>
</organism>
<dbReference type="InterPro" id="IPR039844">
    <property type="entry name" value="URB1"/>
</dbReference>
<evidence type="ECO:0000259" key="3">
    <source>
        <dbReference type="Pfam" id="PF16201"/>
    </source>
</evidence>
<feature type="compositionally biased region" description="Basic and acidic residues" evidence="1">
    <location>
        <begin position="191"/>
        <end position="210"/>
    </location>
</feature>
<feature type="region of interest" description="Disordered" evidence="1">
    <location>
        <begin position="406"/>
        <end position="425"/>
    </location>
</feature>
<dbReference type="Pfam" id="PF16201">
    <property type="entry name" value="NopRA1"/>
    <property type="match status" value="1"/>
</dbReference>
<name>A0ABQ8VK03_9AGAR</name>
<feature type="region of interest" description="Disordered" evidence="1">
    <location>
        <begin position="189"/>
        <end position="210"/>
    </location>
</feature>
<protein>
    <submittedName>
        <fullName evidence="5">Ribosome 60S biogenesis N-terminal-domain-containing protein</fullName>
    </submittedName>
</protein>
<sequence>MSAGPSQQKRKAGGSKNSEDAHLAFKAPAEIDRALAVGGNVDGVVKALSSLRWQFQHTGTHQIILNQWLKSTSAEALLNLWEQLESEGAYGKVLSMIISLLCIILRHLDASSDGDNRLARTLLSPERVAKLNVYLAGRNLNRNVLNTQNATLTVETLNLLAALAAWDPKTVLESLRWDMESFSRILRGSRNRKDGKGKGDEKSKHRYHAESRSRASLLSLVTAMLSENVSARVKSAFLAPGTPTLTLLQNILSGVGDSYDEDHHAYSYPQIKNLLETLYAGVWCDKRVAKSVKVNIFTFGSSHRIGMRTEGVRDVKRAGERVWKGLLTLYSRTEHESSFHDIDEGKQTQDDHADEGGIPADLIHHFLLALCTRPGQGVCFRDQGWYSPNHNNKTLFEDEINHDEAHSNSNNVHSSFRSDEGPQKSPRYTIYNPLLLRVLRLLTPMADPRQQELAARIFEACPELVASCPDIISGGPGALDPKLNARWMIGMAWYGRVAGLPVPEESFYLPATGVSITIQTPRLEPPPLRSVLESIIPSFSGGGTKSLLTKALGTGGATENRATQDSTDQNIGYGLGLVQHITALTLCRCLRKLMQVQAAFLQAARAAGEFEADAQMGNSHVGDSEYTLGAWTRRLTEVTREVRARLPDIQFVLAFLKRIEAAASPQAGSLSVSSTIRTANPTALTLLSESAHRLVWLYHACFVSASSPSTSEGLGRFDVGGLMANLSIFSAEEPNKQEVIVVASELDGLQMMKDIHIIRTLRLSGEFGSRAFGKIGNLKLTPFHLLLQAFARGSVSRDGRKVGHHVLLNEICGLLEQVLAQSLLFRHNEGMDSRYRGGAEEEVRVWLAALADTTGFDEADTIVTFLDECVQRCTRTPERYLDALEEVRDANISNMPRWSEDTTPGVLPSPLLMTLLEQLGHRIHATSIQEQQQSFDSAICSLRALLSFVKSLFVRLAALCEPRALPVLQALAEKVTIGKNSEDVTKSDLLGFARTEISNLRTLLEFNHTCPGLGHITVDPDFRGPETGNEGFEILFAERCSAVRLADPSWRSKIIEKIFVGSGAVRKIETTKRVSTILHATRLISHSLLALRDSHENRDVYMQSLILLLAELMAKSNESSELSLPMKQLVTEYVFCGNEAYQEFWTSEESRGATQAIDYLLCNSGLNDAEAADRALLGEILEHWVSYLRTQLQNPTPGPLNIDSVKTDPKFALALMWLRYAHPHALCDLFDLAYSCRSQPAVSEIAESLISATVETLGRYARMVSAVETYMDSEPFAFAVELRRRLSVLLTLSSEGHFDSAVLEELVSYALQSRLPIGYDGVPSSLLFQHSIHFRRRYHWKQRLGNVQQNMPNSDVFERHYFSHNSVITWSDTTSKVVCSAIYSGCIQLAALNKWLIRLSRAPTDAITIATKHLVPILHAHLDCVCVSGALSDMNDEQRREFWQAYEAHFSSLLDLAFCTLPTLSAECGICICILLDLSDAHPSDHRQKLTRFLMERIRALSMDEMSLELLAIGKRRGRSLDEGFSEVGDAVIDHALQWTVRMLTGCREIQENDARLLSELANVIGTKSTIKSHLAEPVLTAVVREHPYSESALNFLDVMLPKAGLKPLIVNRHLQILVQHPHFGKPTSPSARRALINVLYTLFHLHPFNTCQPSHVQPLVILYRGSASVADRKLLAIFRLFEEQRRTSVASLLARWTSSPEGFQSTSAFEALREVDSLLVLRTALHFPQWRKCETDENWEERLEDSEIYDPVFLLLLFAHVLVEDAPKTTPAWVELFRTNIVGLAIRALSAKDDSLRELASTQIAVLWKCLEHAEMLEKPHVFHILSLLRDALRPAHERAPERLSSYTSLLLVHALRGVFYSSNFVYPITARFLLQRPTLDLGDVPMLYGMLYSSAEDHGKKDRAWIVRMLADGMQSSVDWRVFKRRHTWDLLASAFQSEEKERAFRRSVLEVLANLTCITEATMSLLLKSNLLSWVEMQLLTPQEDEGLAWLKILENILVISRSEKLEASTAGEWRACLARCLILLLDACKALRTFPIFHLFSGVLLRLALLPNSSSTHISRILNRCVSAIKDQERDNILLSVAPSTSITASGALFEAPHGAFRLFEVPPLSESAFCEAQGESIEQLWRVAMLVDVKENLPAWDELSSLLLLWRARKGEYSVVGEWARKEAVKNIQISGCV</sequence>
<evidence type="ECO:0000259" key="4">
    <source>
        <dbReference type="Pfam" id="PF26140"/>
    </source>
</evidence>
<feature type="domain" description="URB1 N-terminal" evidence="2">
    <location>
        <begin position="77"/>
        <end position="488"/>
    </location>
</feature>
<feature type="domain" description="URB1 C-terminal" evidence="3">
    <location>
        <begin position="1784"/>
        <end position="1977"/>
    </location>
</feature>
<comment type="caution">
    <text evidence="5">The sequence shown here is derived from an EMBL/GenBank/DDBJ whole genome shotgun (WGS) entry which is preliminary data.</text>
</comment>
<dbReference type="InterPro" id="IPR021714">
    <property type="entry name" value="URB1_N"/>
</dbReference>
<dbReference type="Proteomes" id="UP001150217">
    <property type="component" value="Unassembled WGS sequence"/>
</dbReference>
<dbReference type="PANTHER" id="PTHR13500:SF0">
    <property type="entry name" value="NUCLEOLAR PRE-RIBOSOMAL-ASSOCIATED PROTEIN 1"/>
    <property type="match status" value="1"/>
</dbReference>
<accession>A0ABQ8VK03</accession>
<dbReference type="PANTHER" id="PTHR13500">
    <property type="entry name" value="NUCLEOLAR PRERIBOSOMAL-ASSOCIATED PROTEIN 1"/>
    <property type="match status" value="1"/>
</dbReference>
<evidence type="ECO:0000259" key="2">
    <source>
        <dbReference type="Pfam" id="PF11707"/>
    </source>
</evidence>
<evidence type="ECO:0000313" key="6">
    <source>
        <dbReference type="Proteomes" id="UP001150217"/>
    </source>
</evidence>
<proteinExistence type="predicted"/>
<gene>
    <name evidence="5" type="ORF">C8R41DRAFT_833282</name>
</gene>
<dbReference type="EMBL" id="JANVFT010000040">
    <property type="protein sequence ID" value="KAJ4491814.1"/>
    <property type="molecule type" value="Genomic_DNA"/>
</dbReference>
<evidence type="ECO:0000313" key="5">
    <source>
        <dbReference type="EMBL" id="KAJ4491814.1"/>
    </source>
</evidence>
<reference evidence="5" key="1">
    <citation type="submission" date="2022-08" db="EMBL/GenBank/DDBJ databases">
        <title>A Global Phylogenomic Analysis of the Shiitake Genus Lentinula.</title>
        <authorList>
            <consortium name="DOE Joint Genome Institute"/>
            <person name="Sierra-Patev S."/>
            <person name="Min B."/>
            <person name="Naranjo-Ortiz M."/>
            <person name="Looney B."/>
            <person name="Konkel Z."/>
            <person name="Slot J.C."/>
            <person name="Sakamoto Y."/>
            <person name="Steenwyk J.L."/>
            <person name="Rokas A."/>
            <person name="Carro J."/>
            <person name="Camarero S."/>
            <person name="Ferreira P."/>
            <person name="Molpeceres G."/>
            <person name="Ruiz-Duenas F.J."/>
            <person name="Serrano A."/>
            <person name="Henrissat B."/>
            <person name="Drula E."/>
            <person name="Hughes K.W."/>
            <person name="Mata J.L."/>
            <person name="Ishikawa N.K."/>
            <person name="Vargas-Isla R."/>
            <person name="Ushijima S."/>
            <person name="Smith C.A."/>
            <person name="Ahrendt S."/>
            <person name="Andreopoulos W."/>
            <person name="He G."/>
            <person name="Labutti K."/>
            <person name="Lipzen A."/>
            <person name="Ng V."/>
            <person name="Riley R."/>
            <person name="Sandor L."/>
            <person name="Barry K."/>
            <person name="Martinez A.T."/>
            <person name="Xiao Y."/>
            <person name="Gibbons J.G."/>
            <person name="Terashima K."/>
            <person name="Grigoriev I.V."/>
            <person name="Hibbett D.S."/>
        </authorList>
    </citation>
    <scope>NUCLEOTIDE SEQUENCE</scope>
    <source>
        <strain evidence="5">RHP3577 ss4</strain>
    </source>
</reference>
<dbReference type="Pfam" id="PF11707">
    <property type="entry name" value="Npa1"/>
    <property type="match status" value="1"/>
</dbReference>
<feature type="domain" description="URB1 central HEAT repeat" evidence="4">
    <location>
        <begin position="805"/>
        <end position="935"/>
    </location>
</feature>
<dbReference type="InterPro" id="IPR016024">
    <property type="entry name" value="ARM-type_fold"/>
</dbReference>
<dbReference type="SUPFAM" id="SSF48371">
    <property type="entry name" value="ARM repeat"/>
    <property type="match status" value="1"/>
</dbReference>
<dbReference type="InterPro" id="IPR059018">
    <property type="entry name" value="HEAT_URB1"/>
</dbReference>
<evidence type="ECO:0000256" key="1">
    <source>
        <dbReference type="SAM" id="MobiDB-lite"/>
    </source>
</evidence>
<dbReference type="Pfam" id="PF26140">
    <property type="entry name" value="HEAT_URB1"/>
    <property type="match status" value="1"/>
</dbReference>
<keyword evidence="6" id="KW-1185">Reference proteome</keyword>